<gene>
    <name evidence="1" type="ORF">WKW80_25355</name>
</gene>
<reference evidence="1 2" key="1">
    <citation type="submission" date="2024-03" db="EMBL/GenBank/DDBJ databases">
        <title>Novel species of the genus Variovorax.</title>
        <authorList>
            <person name="Liu Q."/>
            <person name="Xin Y.-H."/>
        </authorList>
    </citation>
    <scope>NUCLEOTIDE SEQUENCE [LARGE SCALE GENOMIC DNA]</scope>
    <source>
        <strain evidence="1 2">KACC 18501</strain>
    </source>
</reference>
<dbReference type="CDD" id="cd06233">
    <property type="entry name" value="M14-like"/>
    <property type="match status" value="1"/>
</dbReference>
<comment type="caution">
    <text evidence="1">The sequence shown here is derived from an EMBL/GenBank/DDBJ whole genome shotgun (WGS) entry which is preliminary data.</text>
</comment>
<dbReference type="RefSeq" id="WP_340366345.1">
    <property type="nucleotide sequence ID" value="NZ_JBBKZV010000021.1"/>
</dbReference>
<evidence type="ECO:0000313" key="2">
    <source>
        <dbReference type="Proteomes" id="UP001363010"/>
    </source>
</evidence>
<accession>A0ABU8W5W5</accession>
<dbReference type="EMBL" id="JBBKZV010000021">
    <property type="protein sequence ID" value="MEJ8825313.1"/>
    <property type="molecule type" value="Genomic_DNA"/>
</dbReference>
<dbReference type="Proteomes" id="UP001363010">
    <property type="component" value="Unassembled WGS sequence"/>
</dbReference>
<organism evidence="1 2">
    <name type="scientific">Variovorax humicola</name>
    <dbReference type="NCBI Taxonomy" id="1769758"/>
    <lineage>
        <taxon>Bacteria</taxon>
        <taxon>Pseudomonadati</taxon>
        <taxon>Pseudomonadota</taxon>
        <taxon>Betaproteobacteria</taxon>
        <taxon>Burkholderiales</taxon>
        <taxon>Comamonadaceae</taxon>
        <taxon>Variovorax</taxon>
    </lineage>
</organism>
<dbReference type="InterPro" id="IPR021259">
    <property type="entry name" value="DUF2817"/>
</dbReference>
<dbReference type="SUPFAM" id="SSF53187">
    <property type="entry name" value="Zn-dependent exopeptidases"/>
    <property type="match status" value="1"/>
</dbReference>
<proteinExistence type="predicted"/>
<sequence length="372" mass="40533">MDNDTWINALFSQSYAEARQKFLNAASRRGLPVESHVLKMPGAHGETLATDVVLDGPADASKMLLVISGVHGVEGFCGSAVQTGMLLLDAADRPGELRDTAVLHVHAINPFGFSHLRRVTQENVDLNRNFVDFSKPLPVNSGYAEIHELLLPKEWPPQEDVEAALAAYRERHGARGLQRAIGLGQHAFADGMFFGGHGPTWSNDTFRRILQRHAPQVRQLASIDIHTGLGPYGVGERIFASFDEDPAVLARAKDWWGELTSVTAGTSTSIPLTGPIQTAITDECAQAQHVGICLEYGTYPSERVTAALRAEHCLHRHGHGDTAQSVAIRQELKDAFYPDAADWKLAVWQQGSQACLRALEGLQEDAPQAMPA</sequence>
<name>A0ABU8W5W5_9BURK</name>
<dbReference type="Gene3D" id="3.40.630.10">
    <property type="entry name" value="Zn peptidases"/>
    <property type="match status" value="1"/>
</dbReference>
<protein>
    <submittedName>
        <fullName evidence="1">M14 family metallopeptidase</fullName>
    </submittedName>
</protein>
<keyword evidence="2" id="KW-1185">Reference proteome</keyword>
<dbReference type="Pfam" id="PF10994">
    <property type="entry name" value="DUF2817"/>
    <property type="match status" value="1"/>
</dbReference>
<evidence type="ECO:0000313" key="1">
    <source>
        <dbReference type="EMBL" id="MEJ8825313.1"/>
    </source>
</evidence>